<reference evidence="1" key="1">
    <citation type="submission" date="2022-11" db="EMBL/GenBank/DDBJ databases">
        <authorList>
            <person name="Scott C."/>
            <person name="Bruce N."/>
        </authorList>
    </citation>
    <scope>NUCLEOTIDE SEQUENCE</scope>
</reference>
<dbReference type="AlphaFoldDB" id="A0A9P1H8A0"/>
<comment type="caution">
    <text evidence="1">The sequence shown here is derived from an EMBL/GenBank/DDBJ whole genome shotgun (WGS) entry which is preliminary data.</text>
</comment>
<accession>A0A9P1H8A0</accession>
<name>A0A9P1H8A0_9PEZI</name>
<dbReference type="OrthoDB" id="4590399at2759"/>
<proteinExistence type="predicted"/>
<dbReference type="Proteomes" id="UP000838763">
    <property type="component" value="Unassembled WGS sequence"/>
</dbReference>
<organism evidence="1 2">
    <name type="scientific">Parascedosporium putredinis</name>
    <dbReference type="NCBI Taxonomy" id="1442378"/>
    <lineage>
        <taxon>Eukaryota</taxon>
        <taxon>Fungi</taxon>
        <taxon>Dikarya</taxon>
        <taxon>Ascomycota</taxon>
        <taxon>Pezizomycotina</taxon>
        <taxon>Sordariomycetes</taxon>
        <taxon>Hypocreomycetidae</taxon>
        <taxon>Microascales</taxon>
        <taxon>Microascaceae</taxon>
        <taxon>Parascedosporium</taxon>
    </lineage>
</organism>
<protein>
    <submittedName>
        <fullName evidence="1">Uncharacterized protein</fullName>
    </submittedName>
</protein>
<gene>
    <name evidence="1" type="ORF">PPNO1_LOCUS7401</name>
</gene>
<keyword evidence="2" id="KW-1185">Reference proteome</keyword>
<sequence length="350" mass="39580">MSSTPFIAELDIGVPPNRFQLSSPTSSLATSRREIFVRWQQSTEASQILSIIEVVPPAPFESPTAGPNAPAREIERFLDLNRDFVLPLYAVPRNTNQDEWNIEVGYGQGTSRIDYPFRSREGAARFQSLITGYEPIAHFDRLGCVVTYQRGWQIPRPQFAGYGEIQLWREPEEGFAADAASPSGREEALLRIVDKNGPLFKAEKHLPTQDKVSLSAWNLAAVGRRRATSAFKILECTQLALNFGSCKDPANLEQRAFFQRQLLVLQCEYRAKWANQSINQKQEMQAQVREMREPVSMRKALRSLLSLSPSMPSLPEITAEPFVVDFETRGRASLVRARDLPIRRSSSRRP</sequence>
<evidence type="ECO:0000313" key="1">
    <source>
        <dbReference type="EMBL" id="CAI4217800.1"/>
    </source>
</evidence>
<dbReference type="EMBL" id="CALLCH030000017">
    <property type="protein sequence ID" value="CAI4217800.1"/>
    <property type="molecule type" value="Genomic_DNA"/>
</dbReference>
<evidence type="ECO:0000313" key="2">
    <source>
        <dbReference type="Proteomes" id="UP000838763"/>
    </source>
</evidence>